<proteinExistence type="predicted"/>
<reference evidence="2" key="1">
    <citation type="journal article" date="2014" name="Front. Microbiol.">
        <title>High frequency of phylogenetically diverse reductive dehalogenase-homologous genes in deep subseafloor sedimentary metagenomes.</title>
        <authorList>
            <person name="Kawai M."/>
            <person name="Futagami T."/>
            <person name="Toyoda A."/>
            <person name="Takaki Y."/>
            <person name="Nishi S."/>
            <person name="Hori S."/>
            <person name="Arai W."/>
            <person name="Tsubouchi T."/>
            <person name="Morono Y."/>
            <person name="Uchiyama I."/>
            <person name="Ito T."/>
            <person name="Fujiyama A."/>
            <person name="Inagaki F."/>
            <person name="Takami H."/>
        </authorList>
    </citation>
    <scope>NUCLEOTIDE SEQUENCE</scope>
    <source>
        <strain evidence="2">Expedition CK06-06</strain>
    </source>
</reference>
<feature type="compositionally biased region" description="Basic residues" evidence="1">
    <location>
        <begin position="24"/>
        <end position="38"/>
    </location>
</feature>
<accession>X1HWP0</accession>
<protein>
    <submittedName>
        <fullName evidence="2">Uncharacterized protein</fullName>
    </submittedName>
</protein>
<feature type="compositionally biased region" description="Polar residues" evidence="1">
    <location>
        <begin position="1"/>
        <end position="14"/>
    </location>
</feature>
<dbReference type="AlphaFoldDB" id="X1HWP0"/>
<dbReference type="SUPFAM" id="SSF47954">
    <property type="entry name" value="Cyclin-like"/>
    <property type="match status" value="1"/>
</dbReference>
<comment type="caution">
    <text evidence="2">The sequence shown here is derived from an EMBL/GenBank/DDBJ whole genome shotgun (WGS) entry which is preliminary data.</text>
</comment>
<dbReference type="InterPro" id="IPR036915">
    <property type="entry name" value="Cyclin-like_sf"/>
</dbReference>
<sequence>MIVLENPSQNPKKVTTTRDDKRSNRQSKNVKPKKKTVKSGKTDISTEEDLELDIPSVPESPKRKDKITINSPGLSADLVTQMKKLESKKVKVVLVNCERCKEIIAVPIPKNFVLKSELPVVPISYIHKNLIRGRSIEAMLIASIYLSCRLNNIPKT</sequence>
<feature type="non-terminal residue" evidence="2">
    <location>
        <position position="156"/>
    </location>
</feature>
<feature type="region of interest" description="Disordered" evidence="1">
    <location>
        <begin position="1"/>
        <end position="50"/>
    </location>
</feature>
<name>X1HWP0_9ZZZZ</name>
<evidence type="ECO:0000256" key="1">
    <source>
        <dbReference type="SAM" id="MobiDB-lite"/>
    </source>
</evidence>
<gene>
    <name evidence="2" type="ORF">S03H2_33328</name>
</gene>
<dbReference type="EMBL" id="BARU01020278">
    <property type="protein sequence ID" value="GAH61460.1"/>
    <property type="molecule type" value="Genomic_DNA"/>
</dbReference>
<evidence type="ECO:0000313" key="2">
    <source>
        <dbReference type="EMBL" id="GAH61460.1"/>
    </source>
</evidence>
<organism evidence="2">
    <name type="scientific">marine sediment metagenome</name>
    <dbReference type="NCBI Taxonomy" id="412755"/>
    <lineage>
        <taxon>unclassified sequences</taxon>
        <taxon>metagenomes</taxon>
        <taxon>ecological metagenomes</taxon>
    </lineage>
</organism>